<evidence type="ECO:0000313" key="4">
    <source>
        <dbReference type="Proteomes" id="UP001168877"/>
    </source>
</evidence>
<comment type="caution">
    <text evidence="3">The sequence shown here is derived from an EMBL/GenBank/DDBJ whole genome shotgun (WGS) entry which is preliminary data.</text>
</comment>
<reference evidence="3" key="2">
    <citation type="submission" date="2023-06" db="EMBL/GenBank/DDBJ databases">
        <authorList>
            <person name="Swenson N.G."/>
            <person name="Wegrzyn J.L."/>
            <person name="Mcevoy S.L."/>
        </authorList>
    </citation>
    <scope>NUCLEOTIDE SEQUENCE</scope>
    <source>
        <strain evidence="3">NS2018</strain>
        <tissue evidence="3">Leaf</tissue>
    </source>
</reference>
<dbReference type="InterPro" id="IPR043128">
    <property type="entry name" value="Rev_trsase/Diguanyl_cyclase"/>
</dbReference>
<dbReference type="InterPro" id="IPR043502">
    <property type="entry name" value="DNA/RNA_pol_sf"/>
</dbReference>
<name>A0AA39RU36_ACESA</name>
<dbReference type="GO" id="GO:0003824">
    <property type="term" value="F:catalytic activity"/>
    <property type="evidence" value="ECO:0007669"/>
    <property type="project" value="UniProtKB-KW"/>
</dbReference>
<organism evidence="3 4">
    <name type="scientific">Acer saccharum</name>
    <name type="common">Sugar maple</name>
    <dbReference type="NCBI Taxonomy" id="4024"/>
    <lineage>
        <taxon>Eukaryota</taxon>
        <taxon>Viridiplantae</taxon>
        <taxon>Streptophyta</taxon>
        <taxon>Embryophyta</taxon>
        <taxon>Tracheophyta</taxon>
        <taxon>Spermatophyta</taxon>
        <taxon>Magnoliopsida</taxon>
        <taxon>eudicotyledons</taxon>
        <taxon>Gunneridae</taxon>
        <taxon>Pentapetalae</taxon>
        <taxon>rosids</taxon>
        <taxon>malvids</taxon>
        <taxon>Sapindales</taxon>
        <taxon>Sapindaceae</taxon>
        <taxon>Hippocastanoideae</taxon>
        <taxon>Acereae</taxon>
        <taxon>Acer</taxon>
    </lineage>
</organism>
<dbReference type="Gene3D" id="3.30.70.270">
    <property type="match status" value="1"/>
</dbReference>
<dbReference type="AlphaFoldDB" id="A0AA39RU36"/>
<dbReference type="InterPro" id="IPR050951">
    <property type="entry name" value="Retrovirus_Pol_polyprotein"/>
</dbReference>
<sequence length="175" mass="19689">MRLNPDKCAFGVSTRKFLGFMVHERGIEANPEKIKVILELQSPTTLKQVQGLTDCLAALNRFISRSTDKCLPFFQAIKKGKGMKWDEGSKRAFRELRSYLSNPSLLVKPLSGDVLQLYLAVLDMATSTALVKECKGGIQMPIYYVSCSLSKAERNYNQLKKLAFTLVVIARKLRP</sequence>
<protein>
    <recommendedName>
        <fullName evidence="2">Reverse transcriptase/retrotransposon-derived protein RNase H-like domain-containing protein</fullName>
    </recommendedName>
</protein>
<keyword evidence="1" id="KW-0511">Multifunctional enzyme</keyword>
<accession>A0AA39RU36</accession>
<evidence type="ECO:0000259" key="2">
    <source>
        <dbReference type="Pfam" id="PF17919"/>
    </source>
</evidence>
<evidence type="ECO:0000256" key="1">
    <source>
        <dbReference type="ARBA" id="ARBA00023268"/>
    </source>
</evidence>
<keyword evidence="4" id="KW-1185">Reference proteome</keyword>
<evidence type="ECO:0000313" key="3">
    <source>
        <dbReference type="EMBL" id="KAK0578702.1"/>
    </source>
</evidence>
<dbReference type="Pfam" id="PF17919">
    <property type="entry name" value="RT_RNaseH_2"/>
    <property type="match status" value="1"/>
</dbReference>
<dbReference type="InterPro" id="IPR041577">
    <property type="entry name" value="RT_RNaseH_2"/>
</dbReference>
<gene>
    <name evidence="3" type="ORF">LWI29_014838</name>
</gene>
<feature type="domain" description="Reverse transcriptase/retrotransposon-derived protein RNase H-like" evidence="2">
    <location>
        <begin position="85"/>
        <end position="174"/>
    </location>
</feature>
<dbReference type="EMBL" id="JAUESC010000385">
    <property type="protein sequence ID" value="KAK0578702.1"/>
    <property type="molecule type" value="Genomic_DNA"/>
</dbReference>
<dbReference type="SUPFAM" id="SSF56672">
    <property type="entry name" value="DNA/RNA polymerases"/>
    <property type="match status" value="1"/>
</dbReference>
<dbReference type="Proteomes" id="UP001168877">
    <property type="component" value="Unassembled WGS sequence"/>
</dbReference>
<dbReference type="PANTHER" id="PTHR37984:SF5">
    <property type="entry name" value="PROTEIN NYNRIN-LIKE"/>
    <property type="match status" value="1"/>
</dbReference>
<reference evidence="3" key="1">
    <citation type="journal article" date="2022" name="Plant J.">
        <title>Strategies of tolerance reflected in two North American maple genomes.</title>
        <authorList>
            <person name="McEvoy S.L."/>
            <person name="Sezen U.U."/>
            <person name="Trouern-Trend A."/>
            <person name="McMahon S.M."/>
            <person name="Schaberg P.G."/>
            <person name="Yang J."/>
            <person name="Wegrzyn J.L."/>
            <person name="Swenson N.G."/>
        </authorList>
    </citation>
    <scope>NUCLEOTIDE SEQUENCE</scope>
    <source>
        <strain evidence="3">NS2018</strain>
    </source>
</reference>
<proteinExistence type="predicted"/>
<dbReference type="PANTHER" id="PTHR37984">
    <property type="entry name" value="PROTEIN CBG26694"/>
    <property type="match status" value="1"/>
</dbReference>